<dbReference type="Proteomes" id="UP000583929">
    <property type="component" value="Unassembled WGS sequence"/>
</dbReference>
<dbReference type="GO" id="GO:0046983">
    <property type="term" value="F:protein dimerization activity"/>
    <property type="evidence" value="ECO:0007669"/>
    <property type="project" value="InterPro"/>
</dbReference>
<dbReference type="InterPro" id="IPR002487">
    <property type="entry name" value="TF_Kbox"/>
</dbReference>
<dbReference type="SUPFAM" id="SSF55455">
    <property type="entry name" value="SRF-like"/>
    <property type="match status" value="1"/>
</dbReference>
<feature type="domain" description="K-box" evidence="2">
    <location>
        <begin position="49"/>
        <end position="139"/>
    </location>
</feature>
<feature type="coiled-coil region" evidence="1">
    <location>
        <begin position="42"/>
        <end position="69"/>
    </location>
</feature>
<dbReference type="GO" id="GO:0005634">
    <property type="term" value="C:nucleus"/>
    <property type="evidence" value="ECO:0007669"/>
    <property type="project" value="InterPro"/>
</dbReference>
<reference evidence="5 6" key="1">
    <citation type="journal article" date="2020" name="bioRxiv">
        <title>Sequence and annotation of 42 cannabis genomes reveals extensive copy number variation in cannabinoid synthesis and pathogen resistance genes.</title>
        <authorList>
            <person name="Mckernan K.J."/>
            <person name="Helbert Y."/>
            <person name="Kane L.T."/>
            <person name="Ebling H."/>
            <person name="Zhang L."/>
            <person name="Liu B."/>
            <person name="Eaton Z."/>
            <person name="Mclaughlin S."/>
            <person name="Kingan S."/>
            <person name="Baybayan P."/>
            <person name="Concepcion G."/>
            <person name="Jordan M."/>
            <person name="Riva A."/>
            <person name="Barbazuk W."/>
            <person name="Harkins T."/>
        </authorList>
    </citation>
    <scope>NUCLEOTIDE SEQUENCE [LARGE SCALE GENOMIC DNA]</scope>
    <source>
        <strain evidence="5 6">cv. Jamaican Lion 4</strain>
        <strain evidence="3">Father</strain>
        <strain evidence="4">Mother</strain>
        <tissue evidence="3">Leaf</tissue>
    </source>
</reference>
<dbReference type="GO" id="GO:0003700">
    <property type="term" value="F:DNA-binding transcription factor activity"/>
    <property type="evidence" value="ECO:0007669"/>
    <property type="project" value="InterPro"/>
</dbReference>
<evidence type="ECO:0000313" key="5">
    <source>
        <dbReference type="Proteomes" id="UP000525078"/>
    </source>
</evidence>
<accession>A0A7J6FMF3</accession>
<dbReference type="Proteomes" id="UP000525078">
    <property type="component" value="Unassembled WGS sequence"/>
</dbReference>
<name>A0A7J6FMF3_CANSA</name>
<dbReference type="GO" id="GO:0003677">
    <property type="term" value="F:DNA binding"/>
    <property type="evidence" value="ECO:0007669"/>
    <property type="project" value="InterPro"/>
</dbReference>
<organism evidence="3 6">
    <name type="scientific">Cannabis sativa</name>
    <name type="common">Hemp</name>
    <name type="synonym">Marijuana</name>
    <dbReference type="NCBI Taxonomy" id="3483"/>
    <lineage>
        <taxon>Eukaryota</taxon>
        <taxon>Viridiplantae</taxon>
        <taxon>Streptophyta</taxon>
        <taxon>Embryophyta</taxon>
        <taxon>Tracheophyta</taxon>
        <taxon>Spermatophyta</taxon>
        <taxon>Magnoliopsida</taxon>
        <taxon>eudicotyledons</taxon>
        <taxon>Gunneridae</taxon>
        <taxon>Pentapetalae</taxon>
        <taxon>rosids</taxon>
        <taxon>fabids</taxon>
        <taxon>Rosales</taxon>
        <taxon>Cannabaceae</taxon>
        <taxon>Cannabis</taxon>
    </lineage>
</organism>
<dbReference type="EMBL" id="JAATIQ010000192">
    <property type="protein sequence ID" value="KAF4371901.1"/>
    <property type="molecule type" value="Genomic_DNA"/>
</dbReference>
<dbReference type="EMBL" id="JAATIP010000053">
    <property type="protein sequence ID" value="KAF4383261.1"/>
    <property type="molecule type" value="Genomic_DNA"/>
</dbReference>
<dbReference type="AlphaFoldDB" id="A0A7J6FMF3"/>
<dbReference type="InterPro" id="IPR036879">
    <property type="entry name" value="TF_MADSbox_sf"/>
</dbReference>
<evidence type="ECO:0000259" key="2">
    <source>
        <dbReference type="PROSITE" id="PS51297"/>
    </source>
</evidence>
<evidence type="ECO:0000313" key="3">
    <source>
        <dbReference type="EMBL" id="KAF4371901.1"/>
    </source>
</evidence>
<dbReference type="PROSITE" id="PS51297">
    <property type="entry name" value="K_BOX"/>
    <property type="match status" value="1"/>
</dbReference>
<sequence>MGFSKRLVSLIIVPNNNKLHEFITPGANTKEMIDLYQRTKGVDLWKSQYEAMQQTLRQLKAKNFELRTQIRQRLGYDLNDLSFHELSDLENSMLSSVEAIRHRKNHKIKTQAETTKKRNKSWEERNSVLMHEIHARCEDPPYGLVEDNVEGGGGGGYESSAVALANGASNLYAFRHHHNGGGSLITTSHSALHSGTGGGGSGGAYESFDLRDLRLA</sequence>
<proteinExistence type="predicted"/>
<dbReference type="Pfam" id="PF01486">
    <property type="entry name" value="K-box"/>
    <property type="match status" value="1"/>
</dbReference>
<protein>
    <recommendedName>
        <fullName evidence="2">K-box domain-containing protein</fullName>
    </recommendedName>
</protein>
<keyword evidence="6" id="KW-1185">Reference proteome</keyword>
<evidence type="ECO:0000313" key="6">
    <source>
        <dbReference type="Proteomes" id="UP000583929"/>
    </source>
</evidence>
<keyword evidence="1" id="KW-0175">Coiled coil</keyword>
<gene>
    <name evidence="4" type="ORF">F8388_009292</name>
    <name evidence="3" type="ORF">G4B88_016964</name>
</gene>
<comment type="caution">
    <text evidence="3">The sequence shown here is derived from an EMBL/GenBank/DDBJ whole genome shotgun (WGS) entry which is preliminary data.</text>
</comment>
<evidence type="ECO:0000256" key="1">
    <source>
        <dbReference type="SAM" id="Coils"/>
    </source>
</evidence>
<evidence type="ECO:0000313" key="4">
    <source>
        <dbReference type="EMBL" id="KAF4383261.1"/>
    </source>
</evidence>